<comment type="function">
    <text evidence="12">Acts on the D-isomers of alanine, leucine, aspartate, glutamate, aminobutyrate, norvaline and asparagine. The enzyme transfers an amino group from a substrate D-amino acid to the pyridoxal phosphate cofactor to form pyridoxamine and an alpha-keto acid in the first half-reaction.</text>
</comment>
<dbReference type="GO" id="GO:0046416">
    <property type="term" value="P:D-amino acid metabolic process"/>
    <property type="evidence" value="ECO:0007669"/>
    <property type="project" value="InterPro"/>
</dbReference>
<dbReference type="GO" id="GO:0005829">
    <property type="term" value="C:cytosol"/>
    <property type="evidence" value="ECO:0007669"/>
    <property type="project" value="TreeGrafter"/>
</dbReference>
<evidence type="ECO:0000256" key="6">
    <source>
        <dbReference type="ARBA" id="ARBA00022576"/>
    </source>
</evidence>
<evidence type="ECO:0000256" key="2">
    <source>
        <dbReference type="ARBA" id="ARBA00009320"/>
    </source>
</evidence>
<evidence type="ECO:0000256" key="4">
    <source>
        <dbReference type="ARBA" id="ARBA00012874"/>
    </source>
</evidence>
<evidence type="ECO:0000256" key="5">
    <source>
        <dbReference type="ARBA" id="ARBA00021779"/>
    </source>
</evidence>
<accession>A0A0M4G6P3</accession>
<dbReference type="InterPro" id="IPR043131">
    <property type="entry name" value="BCAT-like_N"/>
</dbReference>
<dbReference type="GO" id="GO:0046394">
    <property type="term" value="P:carboxylic acid biosynthetic process"/>
    <property type="evidence" value="ECO:0007669"/>
    <property type="project" value="UniProtKB-ARBA"/>
</dbReference>
<dbReference type="InterPro" id="IPR001544">
    <property type="entry name" value="Aminotrans_IV"/>
</dbReference>
<comment type="catalytic activity">
    <reaction evidence="9 12">
        <text>D-alanine + 2-oxoglutarate = D-glutamate + pyruvate</text>
        <dbReference type="Rhea" id="RHEA:15869"/>
        <dbReference type="ChEBI" id="CHEBI:15361"/>
        <dbReference type="ChEBI" id="CHEBI:16810"/>
        <dbReference type="ChEBI" id="CHEBI:29986"/>
        <dbReference type="ChEBI" id="CHEBI:57416"/>
        <dbReference type="EC" id="2.6.1.21"/>
    </reaction>
</comment>
<dbReference type="Proteomes" id="UP000067625">
    <property type="component" value="Chromosome"/>
</dbReference>
<dbReference type="RefSeq" id="WP_053602322.1">
    <property type="nucleotide sequence ID" value="NZ_CP012600.1"/>
</dbReference>
<protein>
    <recommendedName>
        <fullName evidence="5 12">D-alanine aminotransferase</fullName>
        <ecNumber evidence="4 12">2.6.1.21</ecNumber>
    </recommendedName>
</protein>
<dbReference type="SUPFAM" id="SSF56752">
    <property type="entry name" value="D-aminoacid aminotransferase-like PLP-dependent enzymes"/>
    <property type="match status" value="1"/>
</dbReference>
<evidence type="ECO:0000256" key="8">
    <source>
        <dbReference type="ARBA" id="ARBA00022898"/>
    </source>
</evidence>
<evidence type="ECO:0000313" key="14">
    <source>
        <dbReference type="Proteomes" id="UP000067625"/>
    </source>
</evidence>
<evidence type="ECO:0000256" key="9">
    <source>
        <dbReference type="ARBA" id="ARBA00047911"/>
    </source>
</evidence>
<evidence type="ECO:0000256" key="10">
    <source>
        <dbReference type="RuleBase" id="RU004106"/>
    </source>
</evidence>
<reference evidence="14" key="1">
    <citation type="submission" date="2015-08" db="EMBL/GenBank/DDBJ databases">
        <title>Genome sequencing project for genomic taxonomy and phylogenomics of Bacillus-like bacteria.</title>
        <authorList>
            <person name="Liu B."/>
            <person name="Wang J."/>
            <person name="Zhu Y."/>
            <person name="Liu G."/>
            <person name="Chen Q."/>
            <person name="Chen Z."/>
            <person name="Lan J."/>
            <person name="Che J."/>
            <person name="Ge C."/>
            <person name="Shi H."/>
            <person name="Pan Z."/>
            <person name="Liu X."/>
        </authorList>
    </citation>
    <scope>NUCLEOTIDE SEQUENCE [LARGE SCALE GENOMIC DNA]</scope>
    <source>
        <strain evidence="14">FJAT-4402</strain>
    </source>
</reference>
<dbReference type="PROSITE" id="PS00770">
    <property type="entry name" value="AA_TRANSFER_CLASS_4"/>
    <property type="match status" value="1"/>
</dbReference>
<dbReference type="Gene3D" id="3.20.10.10">
    <property type="entry name" value="D-amino Acid Aminotransferase, subunit A, domain 2"/>
    <property type="match status" value="1"/>
</dbReference>
<dbReference type="Pfam" id="PF01063">
    <property type="entry name" value="Aminotran_4"/>
    <property type="match status" value="1"/>
</dbReference>
<dbReference type="InterPro" id="IPR005784">
    <property type="entry name" value="D_amino_transT"/>
</dbReference>
<evidence type="ECO:0000256" key="3">
    <source>
        <dbReference type="ARBA" id="ARBA00011738"/>
    </source>
</evidence>
<dbReference type="InterPro" id="IPR043132">
    <property type="entry name" value="BCAT-like_C"/>
</dbReference>
<sequence length="283" mass="32125">MKVLWNGSIMDRSESKVDIEDRGYQFGDGVYEVIRIYNGEMFAQKEHIDRLFNSANEIGIELAFEKKDLEQQFNELIQENQVSEGGIYFQISRGVAPRKHQYKKDIQPQTVGYTFSLKKPEEEQTNGVAAITAQDMRWLRCDIKSLNLLYNVMTKQKASEQGAFEAVLIRDGYVTEGTSSNIFAVKDGEVYTHPVNHLILNGITRRELLNIFENEHIPFEEKAITEEELGSVDELFMASTTAEVIPIITLDGKDVGSGKPGNVTRKVQEAFQKRIVPANIVKQ</sequence>
<dbReference type="InterPro" id="IPR036038">
    <property type="entry name" value="Aminotransferase-like"/>
</dbReference>
<keyword evidence="6 13" id="KW-0032">Aminotransferase</keyword>
<keyword evidence="14" id="KW-1185">Reference proteome</keyword>
<comment type="subunit">
    <text evidence="3">Homodimer.</text>
</comment>
<dbReference type="PANTHER" id="PTHR42743">
    <property type="entry name" value="AMINO-ACID AMINOTRANSFERASE"/>
    <property type="match status" value="1"/>
</dbReference>
<dbReference type="EC" id="2.6.1.21" evidence="4 12"/>
<evidence type="ECO:0000256" key="7">
    <source>
        <dbReference type="ARBA" id="ARBA00022679"/>
    </source>
</evidence>
<evidence type="ECO:0000256" key="1">
    <source>
        <dbReference type="ARBA" id="ARBA00001933"/>
    </source>
</evidence>
<evidence type="ECO:0000256" key="11">
    <source>
        <dbReference type="RuleBase" id="RU004516"/>
    </source>
</evidence>
<dbReference type="GO" id="GO:0047810">
    <property type="term" value="F:D-alanine-2-oxoglutarate aminotransferase activity"/>
    <property type="evidence" value="ECO:0007669"/>
    <property type="project" value="UniProtKB-EC"/>
</dbReference>
<organism evidence="13 14">
    <name type="scientific">Bacillus gobiensis</name>
    <dbReference type="NCBI Taxonomy" id="1441095"/>
    <lineage>
        <taxon>Bacteria</taxon>
        <taxon>Bacillati</taxon>
        <taxon>Bacillota</taxon>
        <taxon>Bacilli</taxon>
        <taxon>Bacillales</taxon>
        <taxon>Bacillaceae</taxon>
        <taxon>Bacillus</taxon>
    </lineage>
</organism>
<dbReference type="Gene3D" id="3.30.470.10">
    <property type="match status" value="1"/>
</dbReference>
<name>A0A0M4G6P3_9BACI</name>
<dbReference type="NCBIfam" id="TIGR01121">
    <property type="entry name" value="D_amino_aminoT"/>
    <property type="match status" value="1"/>
</dbReference>
<dbReference type="EMBL" id="CP012600">
    <property type="protein sequence ID" value="ALC80583.1"/>
    <property type="molecule type" value="Genomic_DNA"/>
</dbReference>
<dbReference type="FunFam" id="3.20.10.10:FF:000002">
    <property type="entry name" value="D-alanine aminotransferase"/>
    <property type="match status" value="1"/>
</dbReference>
<dbReference type="GO" id="GO:0030170">
    <property type="term" value="F:pyridoxal phosphate binding"/>
    <property type="evidence" value="ECO:0007669"/>
    <property type="project" value="InterPro"/>
</dbReference>
<dbReference type="CDD" id="cd01558">
    <property type="entry name" value="D-AAT_like"/>
    <property type="match status" value="1"/>
</dbReference>
<dbReference type="FunFam" id="3.30.470.10:FF:000009">
    <property type="entry name" value="D-alanine aminotransferase"/>
    <property type="match status" value="1"/>
</dbReference>
<dbReference type="PATRIC" id="fig|1441095.3.peg.550"/>
<reference evidence="13 14" key="2">
    <citation type="journal article" date="2016" name="Int. J. Syst. Evol. Microbiol.">
        <title>Bacillus gobiensis sp. nov., isolated from a soil sample.</title>
        <authorList>
            <person name="Liu B."/>
            <person name="Liu G.H."/>
            <person name="Cetin S."/>
            <person name="Schumann P."/>
            <person name="Pan Z.Z."/>
            <person name="Chen Q.Q."/>
        </authorList>
    </citation>
    <scope>NUCLEOTIDE SEQUENCE [LARGE SCALE GENOMIC DNA]</scope>
    <source>
        <strain evidence="13 14">FJAT-4402</strain>
    </source>
</reference>
<dbReference type="InterPro" id="IPR018300">
    <property type="entry name" value="Aminotrans_IV_CS"/>
</dbReference>
<comment type="cofactor">
    <cofactor evidence="1 11">
        <name>pyridoxal 5'-phosphate</name>
        <dbReference type="ChEBI" id="CHEBI:597326"/>
    </cofactor>
</comment>
<dbReference type="PANTHER" id="PTHR42743:SF10">
    <property type="entry name" value="D-ALANINE AMINOTRANSFERASE"/>
    <property type="match status" value="1"/>
</dbReference>
<keyword evidence="7 13" id="KW-0808">Transferase</keyword>
<dbReference type="GO" id="GO:0008652">
    <property type="term" value="P:amino acid biosynthetic process"/>
    <property type="evidence" value="ECO:0007669"/>
    <property type="project" value="UniProtKB-ARBA"/>
</dbReference>
<dbReference type="InterPro" id="IPR050571">
    <property type="entry name" value="Class-IV_PLP-Dep_Aminotrnsfr"/>
</dbReference>
<comment type="similarity">
    <text evidence="2 10">Belongs to the class-IV pyridoxal-phosphate-dependent aminotransferase family.</text>
</comment>
<keyword evidence="8 11" id="KW-0663">Pyridoxal phosphate</keyword>
<dbReference type="STRING" id="1441095.AM592_02540"/>
<gene>
    <name evidence="13" type="ORF">AM592_02540</name>
</gene>
<dbReference type="AlphaFoldDB" id="A0A0M4G6P3"/>
<proteinExistence type="inferred from homology"/>
<evidence type="ECO:0000256" key="12">
    <source>
        <dbReference type="RuleBase" id="RU004520"/>
    </source>
</evidence>
<dbReference type="OrthoDB" id="9805628at2"/>
<evidence type="ECO:0000313" key="13">
    <source>
        <dbReference type="EMBL" id="ALC80583.1"/>
    </source>
</evidence>